<evidence type="ECO:0000259" key="4">
    <source>
        <dbReference type="Pfam" id="PF03775"/>
    </source>
</evidence>
<dbReference type="AlphaFoldDB" id="A0A1W1CIW6"/>
<dbReference type="HAMAP" id="MF_00267">
    <property type="entry name" value="MinC"/>
    <property type="match status" value="1"/>
</dbReference>
<protein>
    <submittedName>
        <fullName evidence="5">Septum site-determining protein MinC</fullName>
    </submittedName>
</protein>
<dbReference type="PANTHER" id="PTHR34108">
    <property type="entry name" value="SEPTUM SITE-DETERMINING PROTEIN MINC"/>
    <property type="match status" value="1"/>
</dbReference>
<dbReference type="GO" id="GO:1901891">
    <property type="term" value="P:regulation of cell septum assembly"/>
    <property type="evidence" value="ECO:0007669"/>
    <property type="project" value="InterPro"/>
</dbReference>
<accession>A0A1W1CIW6</accession>
<dbReference type="InterPro" id="IPR036145">
    <property type="entry name" value="MinC_C_sf"/>
</dbReference>
<keyword evidence="1" id="KW-0132">Cell division</keyword>
<proteinExistence type="inferred from homology"/>
<dbReference type="Gene3D" id="3.30.70.260">
    <property type="match status" value="1"/>
</dbReference>
<evidence type="ECO:0000313" key="5">
    <source>
        <dbReference type="EMBL" id="SFV65611.1"/>
    </source>
</evidence>
<reference evidence="5" key="1">
    <citation type="submission" date="2016-10" db="EMBL/GenBank/DDBJ databases">
        <authorList>
            <person name="de Groot N.N."/>
        </authorList>
    </citation>
    <scope>NUCLEOTIDE SEQUENCE</scope>
</reference>
<evidence type="ECO:0000256" key="3">
    <source>
        <dbReference type="ARBA" id="ARBA00023306"/>
    </source>
</evidence>
<dbReference type="GO" id="GO:0000917">
    <property type="term" value="P:division septum assembly"/>
    <property type="evidence" value="ECO:0007669"/>
    <property type="project" value="UniProtKB-KW"/>
</dbReference>
<feature type="domain" description="Septum formation inhibitor MinC C-terminal" evidence="4">
    <location>
        <begin position="122"/>
        <end position="213"/>
    </location>
</feature>
<dbReference type="EMBL" id="FPHJ01000048">
    <property type="protein sequence ID" value="SFV65611.1"/>
    <property type="molecule type" value="Genomic_DNA"/>
</dbReference>
<dbReference type="PANTHER" id="PTHR34108:SF1">
    <property type="entry name" value="SEPTUM SITE-DETERMINING PROTEIN MINC"/>
    <property type="match status" value="1"/>
</dbReference>
<dbReference type="Pfam" id="PF03775">
    <property type="entry name" value="MinC_C"/>
    <property type="match status" value="1"/>
</dbReference>
<keyword evidence="2" id="KW-0717">Septation</keyword>
<dbReference type="InterPro" id="IPR016098">
    <property type="entry name" value="CAP/MinC_C"/>
</dbReference>
<organism evidence="5">
    <name type="scientific">hydrothermal vent metagenome</name>
    <dbReference type="NCBI Taxonomy" id="652676"/>
    <lineage>
        <taxon>unclassified sequences</taxon>
        <taxon>metagenomes</taxon>
        <taxon>ecological metagenomes</taxon>
    </lineage>
</organism>
<name>A0A1W1CIW6_9ZZZZ</name>
<dbReference type="GO" id="GO:0000902">
    <property type="term" value="P:cell morphogenesis"/>
    <property type="evidence" value="ECO:0007669"/>
    <property type="project" value="InterPro"/>
</dbReference>
<gene>
    <name evidence="5" type="ORF">MNB_SUP05-5-287</name>
</gene>
<dbReference type="InterPro" id="IPR013033">
    <property type="entry name" value="MinC"/>
</dbReference>
<dbReference type="InterPro" id="IPR005526">
    <property type="entry name" value="Septum_form_inhib_MinC_C"/>
</dbReference>
<keyword evidence="3" id="KW-0131">Cell cycle</keyword>
<dbReference type="Gene3D" id="2.160.20.70">
    <property type="match status" value="1"/>
</dbReference>
<evidence type="ECO:0000256" key="2">
    <source>
        <dbReference type="ARBA" id="ARBA00023210"/>
    </source>
</evidence>
<sequence length="218" mass="24597">MTLIEVKKINIPAILLNIKSNNLNDLSEEITKIKDINKNSTIIVKIEEDIVFSATNLAVLIELITQNEMIVVGINTNKKELRDYAEVLGLVLIDKVDETSHALTQDKNYKPPFILDNEVHNEQIYSKEQDLFVTKKISNDVELLSDNSIYVHSILKGKVLAGIKGNKNAVIFVENFMAKLVSIAGIYRLFDEVPESLKNKTVLISLENESLNFEVKDV</sequence>
<evidence type="ECO:0000256" key="1">
    <source>
        <dbReference type="ARBA" id="ARBA00022618"/>
    </source>
</evidence>
<dbReference type="NCBIfam" id="TIGR01222">
    <property type="entry name" value="minC"/>
    <property type="match status" value="1"/>
</dbReference>
<dbReference type="SUPFAM" id="SSF63848">
    <property type="entry name" value="Cell-division inhibitor MinC, C-terminal domain"/>
    <property type="match status" value="1"/>
</dbReference>